<feature type="signal peptide" evidence="1">
    <location>
        <begin position="1"/>
        <end position="21"/>
    </location>
</feature>
<name>A0ABY8L8B8_9RHOB</name>
<dbReference type="EMBL" id="CP122537">
    <property type="protein sequence ID" value="WGH77607.1"/>
    <property type="molecule type" value="Genomic_DNA"/>
</dbReference>
<protein>
    <submittedName>
        <fullName evidence="2">Uncharacterized protein</fullName>
    </submittedName>
</protein>
<evidence type="ECO:0000313" key="2">
    <source>
        <dbReference type="EMBL" id="WGH77607.1"/>
    </source>
</evidence>
<gene>
    <name evidence="2" type="ORF">P8627_11220</name>
</gene>
<feature type="chain" id="PRO_5045780203" evidence="1">
    <location>
        <begin position="22"/>
        <end position="65"/>
    </location>
</feature>
<dbReference type="RefSeq" id="WP_279964189.1">
    <property type="nucleotide sequence ID" value="NZ_CP122537.1"/>
</dbReference>
<keyword evidence="3" id="KW-1185">Reference proteome</keyword>
<dbReference type="PROSITE" id="PS51257">
    <property type="entry name" value="PROKAR_LIPOPROTEIN"/>
    <property type="match status" value="1"/>
</dbReference>
<reference evidence="2 3" key="1">
    <citation type="submission" date="2023-04" db="EMBL/GenBank/DDBJ databases">
        <title>Jannaschia ovalis sp. nov., a marine bacterium isolated from sea tidal flat.</title>
        <authorList>
            <person name="Kwon D.Y."/>
            <person name="Kim J.-J."/>
        </authorList>
    </citation>
    <scope>NUCLEOTIDE SEQUENCE [LARGE SCALE GENOMIC DNA]</scope>
    <source>
        <strain evidence="2 3">GRR-S6-38</strain>
    </source>
</reference>
<accession>A0ABY8L8B8</accession>
<evidence type="ECO:0000256" key="1">
    <source>
        <dbReference type="SAM" id="SignalP"/>
    </source>
</evidence>
<sequence>MTRFAKSAAALALIAGLAACSTEKVVDRSVDTGLFATRTLVKTGVGAGKVVVKGGGAVVRRASGN</sequence>
<keyword evidence="1" id="KW-0732">Signal</keyword>
<organism evidence="2 3">
    <name type="scientific">Jannaschia ovalis</name>
    <dbReference type="NCBI Taxonomy" id="3038773"/>
    <lineage>
        <taxon>Bacteria</taxon>
        <taxon>Pseudomonadati</taxon>
        <taxon>Pseudomonadota</taxon>
        <taxon>Alphaproteobacteria</taxon>
        <taxon>Rhodobacterales</taxon>
        <taxon>Roseobacteraceae</taxon>
        <taxon>Jannaschia</taxon>
    </lineage>
</organism>
<evidence type="ECO:0000313" key="3">
    <source>
        <dbReference type="Proteomes" id="UP001243420"/>
    </source>
</evidence>
<dbReference type="Proteomes" id="UP001243420">
    <property type="component" value="Chromosome"/>
</dbReference>
<proteinExistence type="predicted"/>